<dbReference type="GO" id="GO:0016020">
    <property type="term" value="C:membrane"/>
    <property type="evidence" value="ECO:0007669"/>
    <property type="project" value="InterPro"/>
</dbReference>
<keyword evidence="1 4" id="KW-0812">Transmembrane</keyword>
<dbReference type="InParanoid" id="A0A0Q0XGB6"/>
<dbReference type="RefSeq" id="WP_048101413.1">
    <property type="nucleotide sequence ID" value="NZ_LKBH01000300.1"/>
</dbReference>
<dbReference type="GO" id="GO:0005524">
    <property type="term" value="F:ATP binding"/>
    <property type="evidence" value="ECO:0007669"/>
    <property type="project" value="InterPro"/>
</dbReference>
<organism evidence="5 6">
    <name type="scientific">Acidiplasma cupricumulans</name>
    <dbReference type="NCBI Taxonomy" id="312540"/>
    <lineage>
        <taxon>Archaea</taxon>
        <taxon>Methanobacteriati</taxon>
        <taxon>Thermoplasmatota</taxon>
        <taxon>Thermoplasmata</taxon>
        <taxon>Thermoplasmatales</taxon>
        <taxon>Ferroplasmaceae</taxon>
        <taxon>Acidiplasma</taxon>
    </lineage>
</organism>
<evidence type="ECO:0000256" key="3">
    <source>
        <dbReference type="ARBA" id="ARBA00023136"/>
    </source>
</evidence>
<proteinExistence type="predicted"/>
<evidence type="ECO:0000313" key="5">
    <source>
        <dbReference type="EMBL" id="KQB33654.1"/>
    </source>
</evidence>
<keyword evidence="2 4" id="KW-1133">Transmembrane helix</keyword>
<evidence type="ECO:0000256" key="4">
    <source>
        <dbReference type="SAM" id="Phobius"/>
    </source>
</evidence>
<accession>A0A0Q0XGB6</accession>
<evidence type="ECO:0008006" key="7">
    <source>
        <dbReference type="Google" id="ProtNLM"/>
    </source>
</evidence>
<evidence type="ECO:0000256" key="2">
    <source>
        <dbReference type="ARBA" id="ARBA00022989"/>
    </source>
</evidence>
<dbReference type="Proteomes" id="UP000050301">
    <property type="component" value="Unassembled WGS sequence"/>
</dbReference>
<evidence type="ECO:0000256" key="1">
    <source>
        <dbReference type="ARBA" id="ARBA00022692"/>
    </source>
</evidence>
<dbReference type="GeneID" id="84222608"/>
<reference evidence="5 6" key="1">
    <citation type="submission" date="2015-09" db="EMBL/GenBank/DDBJ databases">
        <title>Heavy metals and arsenic resistance mechanisms in polyextremophilic archaea of the family Ferroplasmaceae.</title>
        <authorList>
            <person name="Bulaev A.G."/>
            <person name="Kanygina A.V."/>
        </authorList>
    </citation>
    <scope>NUCLEOTIDE SEQUENCE [LARGE SCALE GENOMIC DNA]</scope>
    <source>
        <strain evidence="5 6">BH2</strain>
    </source>
</reference>
<keyword evidence="3 4" id="KW-0472">Membrane</keyword>
<keyword evidence="6" id="KW-1185">Reference proteome</keyword>
<feature type="transmembrane region" description="Helical" evidence="4">
    <location>
        <begin position="21"/>
        <end position="41"/>
    </location>
</feature>
<dbReference type="EMBL" id="LKBH01000300">
    <property type="protein sequence ID" value="KQB33654.1"/>
    <property type="molecule type" value="Genomic_DNA"/>
</dbReference>
<dbReference type="AlphaFoldDB" id="A0A0Q0XGB6"/>
<dbReference type="InterPro" id="IPR036640">
    <property type="entry name" value="ABC1_TM_sf"/>
</dbReference>
<gene>
    <name evidence="5" type="ORF">AOG55_02415</name>
</gene>
<dbReference type="SUPFAM" id="SSF90123">
    <property type="entry name" value="ABC transporter transmembrane region"/>
    <property type="match status" value="1"/>
</dbReference>
<feature type="transmembrane region" description="Helical" evidence="4">
    <location>
        <begin position="53"/>
        <end position="73"/>
    </location>
</feature>
<comment type="caution">
    <text evidence="5">The sequence shown here is derived from an EMBL/GenBank/DDBJ whole genome shotgun (WGS) entry which is preliminary data.</text>
</comment>
<name>A0A0Q0XGB6_9ARCH</name>
<sequence length="81" mass="9513">MFNKYLIRLIRQMLGYRKNSLIIIISIIATSAVSMLGPLFIGLSVDYILDLRFRLVVLFSIIYILVYFINYIASKKRTFFP</sequence>
<protein>
    <recommendedName>
        <fullName evidence="7">ABC transmembrane type-1 domain-containing protein</fullName>
    </recommendedName>
</protein>
<evidence type="ECO:0000313" key="6">
    <source>
        <dbReference type="Proteomes" id="UP000050301"/>
    </source>
</evidence>